<dbReference type="SUPFAM" id="SSF55804">
    <property type="entry name" value="Phoshotransferase/anion transport protein"/>
    <property type="match status" value="1"/>
</dbReference>
<dbReference type="Proteomes" id="UP000005824">
    <property type="component" value="Unassembled WGS sequence"/>
</dbReference>
<evidence type="ECO:0000313" key="3">
    <source>
        <dbReference type="Proteomes" id="UP000005824"/>
    </source>
</evidence>
<dbReference type="EMBL" id="ABVL01000024">
    <property type="protein sequence ID" value="EDY17031.1"/>
    <property type="molecule type" value="Genomic_DNA"/>
</dbReference>
<feature type="domain" description="PTS EIIA type-2" evidence="1">
    <location>
        <begin position="6"/>
        <end position="150"/>
    </location>
</feature>
<name>B4D8Y6_9BACT</name>
<proteinExistence type="predicted"/>
<dbReference type="InParanoid" id="B4D8Y6"/>
<dbReference type="InterPro" id="IPR016152">
    <property type="entry name" value="PTrfase/Anion_transptr"/>
</dbReference>
<dbReference type="PROSITE" id="PS51094">
    <property type="entry name" value="PTS_EIIA_TYPE_2"/>
    <property type="match status" value="1"/>
</dbReference>
<sequence>MITIADLLRPDHIALQTRAKDPKSAIDEVAGLLKSVPAVLDFQALLKGVQSSAPCLPEPGGGFALCIPHTRGECVNEMVMSVGRSEAGIVFPNVELPVRYVFCIAVPRALAADYLRIVGLLARVFKDRTSEAELRAATTGTEFVDLLSRREAKL</sequence>
<accession>B4D8Y6</accession>
<keyword evidence="3" id="KW-1185">Reference proteome</keyword>
<dbReference type="Pfam" id="PF00359">
    <property type="entry name" value="PTS_EIIA_2"/>
    <property type="match status" value="1"/>
</dbReference>
<dbReference type="STRING" id="497964.CfE428DRAFT_5376"/>
<dbReference type="PANTHER" id="PTHR47738">
    <property type="entry name" value="PTS SYSTEM FRUCTOSE-LIKE EIIA COMPONENT-RELATED"/>
    <property type="match status" value="1"/>
</dbReference>
<protein>
    <submittedName>
        <fullName evidence="2">Putative PTS IIA-like nitrogen-regulatory protein PtsN</fullName>
    </submittedName>
</protein>
<comment type="caution">
    <text evidence="2">The sequence shown here is derived from an EMBL/GenBank/DDBJ whole genome shotgun (WGS) entry which is preliminary data.</text>
</comment>
<dbReference type="InterPro" id="IPR002178">
    <property type="entry name" value="PTS_EIIA_type-2_dom"/>
</dbReference>
<dbReference type="AlphaFoldDB" id="B4D8Y6"/>
<reference evidence="2 3" key="1">
    <citation type="journal article" date="2011" name="J. Bacteriol.">
        <title>Genome sequence of Chthoniobacter flavus Ellin428, an aerobic heterotrophic soil bacterium.</title>
        <authorList>
            <person name="Kant R."/>
            <person name="van Passel M.W."/>
            <person name="Palva A."/>
            <person name="Lucas S."/>
            <person name="Lapidus A."/>
            <person name="Glavina Del Rio T."/>
            <person name="Dalin E."/>
            <person name="Tice H."/>
            <person name="Bruce D."/>
            <person name="Goodwin L."/>
            <person name="Pitluck S."/>
            <person name="Larimer F.W."/>
            <person name="Land M.L."/>
            <person name="Hauser L."/>
            <person name="Sangwan P."/>
            <person name="de Vos W.M."/>
            <person name="Janssen P.H."/>
            <person name="Smidt H."/>
        </authorList>
    </citation>
    <scope>NUCLEOTIDE SEQUENCE [LARGE SCALE GENOMIC DNA]</scope>
    <source>
        <strain evidence="2 3">Ellin428</strain>
    </source>
</reference>
<dbReference type="InterPro" id="IPR051541">
    <property type="entry name" value="PTS_SugarTrans_NitroReg"/>
</dbReference>
<organism evidence="2 3">
    <name type="scientific">Chthoniobacter flavus Ellin428</name>
    <dbReference type="NCBI Taxonomy" id="497964"/>
    <lineage>
        <taxon>Bacteria</taxon>
        <taxon>Pseudomonadati</taxon>
        <taxon>Verrucomicrobiota</taxon>
        <taxon>Spartobacteria</taxon>
        <taxon>Chthoniobacterales</taxon>
        <taxon>Chthoniobacteraceae</taxon>
        <taxon>Chthoniobacter</taxon>
    </lineage>
</organism>
<evidence type="ECO:0000313" key="2">
    <source>
        <dbReference type="EMBL" id="EDY17031.1"/>
    </source>
</evidence>
<gene>
    <name evidence="2" type="ORF">CfE428DRAFT_5376</name>
</gene>
<dbReference type="RefSeq" id="WP_006982697.1">
    <property type="nucleotide sequence ID" value="NZ_ABVL01000024.1"/>
</dbReference>
<dbReference type="eggNOG" id="COG1762">
    <property type="taxonomic scope" value="Bacteria"/>
</dbReference>
<dbReference type="Gene3D" id="3.40.930.10">
    <property type="entry name" value="Mannitol-specific EII, Chain A"/>
    <property type="match status" value="1"/>
</dbReference>
<evidence type="ECO:0000259" key="1">
    <source>
        <dbReference type="PROSITE" id="PS51094"/>
    </source>
</evidence>